<name>A0A8S5V090_9CAUD</name>
<evidence type="ECO:0000256" key="1">
    <source>
        <dbReference type="SAM" id="MobiDB-lite"/>
    </source>
</evidence>
<dbReference type="EMBL" id="BK016176">
    <property type="protein sequence ID" value="DAG00043.1"/>
    <property type="molecule type" value="Genomic_DNA"/>
</dbReference>
<organism evidence="2">
    <name type="scientific">Siphoviridae sp. ctBeL15</name>
    <dbReference type="NCBI Taxonomy" id="2825374"/>
    <lineage>
        <taxon>Viruses</taxon>
        <taxon>Duplodnaviria</taxon>
        <taxon>Heunggongvirae</taxon>
        <taxon>Uroviricota</taxon>
        <taxon>Caudoviricetes</taxon>
    </lineage>
</organism>
<protein>
    <submittedName>
        <fullName evidence="2">Uncharacterized protein</fullName>
    </submittedName>
</protein>
<evidence type="ECO:0000313" key="2">
    <source>
        <dbReference type="EMBL" id="DAG00043.1"/>
    </source>
</evidence>
<accession>A0A8S5V090</accession>
<sequence>MRGERDRVLTKHPLLRPSGGGGGQTRGSCGSAALWRVRT</sequence>
<feature type="region of interest" description="Disordered" evidence="1">
    <location>
        <begin position="1"/>
        <end position="39"/>
    </location>
</feature>
<reference evidence="2" key="1">
    <citation type="journal article" date="2021" name="Proc. Natl. Acad. Sci. U.S.A.">
        <title>A Catalog of Tens of Thousands of Viruses from Human Metagenomes Reveals Hidden Associations with Chronic Diseases.</title>
        <authorList>
            <person name="Tisza M.J."/>
            <person name="Buck C.B."/>
        </authorList>
    </citation>
    <scope>NUCLEOTIDE SEQUENCE</scope>
    <source>
        <strain evidence="2">CtBeL15</strain>
    </source>
</reference>
<proteinExistence type="predicted"/>